<dbReference type="CDD" id="cd00082">
    <property type="entry name" value="HisKA"/>
    <property type="match status" value="1"/>
</dbReference>
<dbReference type="SUPFAM" id="SSF47384">
    <property type="entry name" value="Homodimeric domain of signal transducing histidine kinase"/>
    <property type="match status" value="1"/>
</dbReference>
<dbReference type="SUPFAM" id="SSF55785">
    <property type="entry name" value="PYP-like sensor domain (PAS domain)"/>
    <property type="match status" value="1"/>
</dbReference>
<dbReference type="SMART" id="SM00086">
    <property type="entry name" value="PAC"/>
    <property type="match status" value="1"/>
</dbReference>
<dbReference type="InterPro" id="IPR013655">
    <property type="entry name" value="PAS_fold_3"/>
</dbReference>
<dbReference type="SUPFAM" id="SSF55874">
    <property type="entry name" value="ATPase domain of HSP90 chaperone/DNA topoisomerase II/histidine kinase"/>
    <property type="match status" value="1"/>
</dbReference>
<feature type="domain" description="Response regulatory" evidence="8">
    <location>
        <begin position="596"/>
        <end position="712"/>
    </location>
</feature>
<dbReference type="CDD" id="cd16919">
    <property type="entry name" value="HATPase_CckA-like"/>
    <property type="match status" value="1"/>
</dbReference>
<dbReference type="AlphaFoldDB" id="A0A0P0YWC8"/>
<dbReference type="Gene3D" id="3.40.50.2300">
    <property type="match status" value="2"/>
</dbReference>
<evidence type="ECO:0000256" key="5">
    <source>
        <dbReference type="SAM" id="Coils"/>
    </source>
</evidence>
<keyword evidence="11" id="KW-0808">Transferase</keyword>
<protein>
    <recommendedName>
        <fullName evidence="2">histidine kinase</fullName>
        <ecNumber evidence="2">2.7.13.3</ecNumber>
    </recommendedName>
</protein>
<dbReference type="GO" id="GO:0000155">
    <property type="term" value="F:phosphorelay sensor kinase activity"/>
    <property type="evidence" value="ECO:0007669"/>
    <property type="project" value="InterPro"/>
</dbReference>
<evidence type="ECO:0000256" key="4">
    <source>
        <dbReference type="PROSITE-ProRule" id="PRU00169"/>
    </source>
</evidence>
<dbReference type="PROSITE" id="PS50109">
    <property type="entry name" value="HIS_KIN"/>
    <property type="match status" value="1"/>
</dbReference>
<evidence type="ECO:0000256" key="2">
    <source>
        <dbReference type="ARBA" id="ARBA00012438"/>
    </source>
</evidence>
<dbReference type="CDD" id="cd18161">
    <property type="entry name" value="REC_hyHK_blue-like"/>
    <property type="match status" value="1"/>
</dbReference>
<dbReference type="FunFam" id="3.30.450.20:FF:000099">
    <property type="entry name" value="Sensory box sensor histidine kinase"/>
    <property type="match status" value="1"/>
</dbReference>
<organism evidence="11">
    <name type="scientific">Aureimonas altamirensis</name>
    <dbReference type="NCBI Taxonomy" id="370622"/>
    <lineage>
        <taxon>Bacteria</taxon>
        <taxon>Pseudomonadati</taxon>
        <taxon>Pseudomonadota</taxon>
        <taxon>Alphaproteobacteria</taxon>
        <taxon>Hyphomicrobiales</taxon>
        <taxon>Aurantimonadaceae</taxon>
        <taxon>Aureimonas</taxon>
    </lineage>
</organism>
<feature type="domain" description="Histidine kinase" evidence="7">
    <location>
        <begin position="353"/>
        <end position="576"/>
    </location>
</feature>
<dbReference type="Pfam" id="PF02518">
    <property type="entry name" value="HATPase_c"/>
    <property type="match status" value="1"/>
</dbReference>
<keyword evidence="5" id="KW-0175">Coiled coil</keyword>
<dbReference type="CDD" id="cd00130">
    <property type="entry name" value="PAS"/>
    <property type="match status" value="1"/>
</dbReference>
<evidence type="ECO:0000256" key="1">
    <source>
        <dbReference type="ARBA" id="ARBA00000085"/>
    </source>
</evidence>
<dbReference type="PANTHER" id="PTHR43065">
    <property type="entry name" value="SENSOR HISTIDINE KINASE"/>
    <property type="match status" value="1"/>
</dbReference>
<evidence type="ECO:0000259" key="9">
    <source>
        <dbReference type="PROSITE" id="PS50112"/>
    </source>
</evidence>
<dbReference type="EC" id="2.7.13.3" evidence="2"/>
<dbReference type="PANTHER" id="PTHR43065:SF42">
    <property type="entry name" value="TWO-COMPONENT SENSOR PPRA"/>
    <property type="match status" value="1"/>
</dbReference>
<dbReference type="NCBIfam" id="TIGR00229">
    <property type="entry name" value="sensory_box"/>
    <property type="match status" value="1"/>
</dbReference>
<dbReference type="Gene3D" id="1.10.287.130">
    <property type="match status" value="1"/>
</dbReference>
<dbReference type="SMART" id="SM00387">
    <property type="entry name" value="HATPase_c"/>
    <property type="match status" value="1"/>
</dbReference>
<dbReference type="SUPFAM" id="SSF52172">
    <property type="entry name" value="CheY-like"/>
    <property type="match status" value="2"/>
</dbReference>
<dbReference type="InterPro" id="IPR035965">
    <property type="entry name" value="PAS-like_dom_sf"/>
</dbReference>
<evidence type="ECO:0000313" key="11">
    <source>
        <dbReference type="EMBL" id="BAT25605.1"/>
    </source>
</evidence>
<dbReference type="InterPro" id="IPR003594">
    <property type="entry name" value="HATPase_dom"/>
</dbReference>
<evidence type="ECO:0000259" key="7">
    <source>
        <dbReference type="PROSITE" id="PS50109"/>
    </source>
</evidence>
<feature type="modified residue" description="4-aspartylphosphate" evidence="4">
    <location>
        <position position="795"/>
    </location>
</feature>
<dbReference type="Gene3D" id="3.30.450.20">
    <property type="entry name" value="PAS domain"/>
    <property type="match status" value="2"/>
</dbReference>
<dbReference type="InterPro" id="IPR005467">
    <property type="entry name" value="His_kinase_dom"/>
</dbReference>
<evidence type="ECO:0000256" key="6">
    <source>
        <dbReference type="SAM" id="MobiDB-lite"/>
    </source>
</evidence>
<dbReference type="SMART" id="SM00448">
    <property type="entry name" value="REC"/>
    <property type="match status" value="2"/>
</dbReference>
<comment type="catalytic activity">
    <reaction evidence="1">
        <text>ATP + protein L-histidine = ADP + protein N-phospho-L-histidine.</text>
        <dbReference type="EC" id="2.7.13.3"/>
    </reaction>
</comment>
<dbReference type="PRINTS" id="PR00344">
    <property type="entry name" value="BCTRLSENSOR"/>
</dbReference>
<dbReference type="EMBL" id="LC066370">
    <property type="protein sequence ID" value="BAT25605.1"/>
    <property type="molecule type" value="Genomic_DNA"/>
</dbReference>
<dbReference type="Pfam" id="PF00072">
    <property type="entry name" value="Response_reg"/>
    <property type="match status" value="2"/>
</dbReference>
<feature type="domain" description="PAC" evidence="10">
    <location>
        <begin position="242"/>
        <end position="294"/>
    </location>
</feature>
<dbReference type="InterPro" id="IPR011006">
    <property type="entry name" value="CheY-like_superfamily"/>
</dbReference>
<dbReference type="Pfam" id="PF08447">
    <property type="entry name" value="PAS_3"/>
    <property type="match status" value="1"/>
</dbReference>
<evidence type="ECO:0000259" key="10">
    <source>
        <dbReference type="PROSITE" id="PS50113"/>
    </source>
</evidence>
<dbReference type="InterPro" id="IPR036097">
    <property type="entry name" value="HisK_dim/P_sf"/>
</dbReference>
<dbReference type="InterPro" id="IPR001610">
    <property type="entry name" value="PAC"/>
</dbReference>
<sequence length="876" mass="95850">MTDQAISFGSKPPRGGDTGALLRAHDWHNTELGSLESWCPNLRVTVDVMIDSPVPKVLMWGPQHRMIYNDGYIAIAGRHHPHAFGGRVDEVWPEIWDFNRQVLETGMRGEVQAFHDQLMVLNRSGAMEEVYFDLFYTPIYIDEDTVGGVLCTVVENTGRVRMRRELMHSTRRFEAAVAAVDGIVWTNDPEGRMSGPQPGWQALTGQTQQECEGFGWAEAVHPDDRAASVAAWNEAVAERKTFVFQHRVRRKDGEWRWFSIRAVPSFSDDGSIREWVGVHTDVTDKHRQEIALREHAEQLERQIRHRQRAEDQLRHLNETLETRIVEAIAERRQAEIALAQAQKMESIGKLTGGVAHDFNNLLQVVSGNLQLLASDIAGNERAERRVANAMAGVSRGSKLAAQLLAFGRRQALEPKVVNVTRFVRGMDDMLRRAIGEGIEIETVVGGGLWNTFIDPTQIENALLNLAINARDAMDGQGRLTIELGNASLDDAYARLHEEVTPGQYVMLAVSDTGCGMTPEVMERVFEPFFSTKSEGKGSGLGLSMVYGFVKQSGGHVKIYSEPGHGTTIRLYLPRAVEAEDVEVEVDTGPVSGGTETVLVVEDDEEVRATVVEMLGELGYRVLKAVDATSALSVVESGIPIDLLFTDVVMPGALKSPELARKTRERLPGVAVLFTSGYTENSIVHGGRLDAGVNLLSKPYTREALARKVRHVLANQAQANSGAAPRPVADAPAADSDGKKANVVGISVMLVEDDVLIRMNTAELLKEMGHLVVEAGSAEEATTALQTMPVKVLVTDVNLPGISGPDLARRALELRPDLGIVFATGDRHVDGIEAFDPARTTILSKPYDMRGLERAISGVFAGVAAQASPAQRTTADS</sequence>
<dbReference type="RefSeq" id="WP_060599885.1">
    <property type="nucleotide sequence ID" value="NZ_BBWQ01000001.1"/>
</dbReference>
<dbReference type="InterPro" id="IPR004358">
    <property type="entry name" value="Sig_transdc_His_kin-like_C"/>
</dbReference>
<evidence type="ECO:0000256" key="3">
    <source>
        <dbReference type="ARBA" id="ARBA00022553"/>
    </source>
</evidence>
<accession>A0A0P0YWC8</accession>
<dbReference type="InterPro" id="IPR036890">
    <property type="entry name" value="HATPase_C_sf"/>
</dbReference>
<feature type="region of interest" description="Disordered" evidence="6">
    <location>
        <begin position="1"/>
        <end position="20"/>
    </location>
</feature>
<feature type="domain" description="Response regulatory" evidence="8">
    <location>
        <begin position="746"/>
        <end position="859"/>
    </location>
</feature>
<dbReference type="PROSITE" id="PS50110">
    <property type="entry name" value="RESPONSE_REGULATORY"/>
    <property type="match status" value="2"/>
</dbReference>
<dbReference type="InterPro" id="IPR000700">
    <property type="entry name" value="PAS-assoc_C"/>
</dbReference>
<feature type="coiled-coil region" evidence="5">
    <location>
        <begin position="292"/>
        <end position="344"/>
    </location>
</feature>
<name>A0A0P0YWC8_9HYPH</name>
<dbReference type="InterPro" id="IPR000014">
    <property type="entry name" value="PAS"/>
</dbReference>
<proteinExistence type="predicted"/>
<reference evidence="11" key="1">
    <citation type="journal article" date="2015" name="Proc. Natl. Acad. Sci. U.S.A.">
        <title>Bacterial clade with the ribosomal RNA operon on a small plasmid rather than the chromosome.</title>
        <authorList>
            <person name="Anda M."/>
            <person name="Ohtsubo Y."/>
            <person name="Okubo T."/>
            <person name="Sugawara M."/>
            <person name="Nagata Y."/>
            <person name="Tsuda M."/>
            <person name="Minamisawa K."/>
            <person name="Mitsui H."/>
        </authorList>
    </citation>
    <scope>NUCLEOTIDE SEQUENCE</scope>
    <source>
        <strain evidence="11">DSM 21988</strain>
    </source>
</reference>
<keyword evidence="11" id="KW-0418">Kinase</keyword>
<dbReference type="PROSITE" id="PS50112">
    <property type="entry name" value="PAS"/>
    <property type="match status" value="1"/>
</dbReference>
<keyword evidence="3 4" id="KW-0597">Phosphoprotein</keyword>
<dbReference type="SMART" id="SM00388">
    <property type="entry name" value="HisKA"/>
    <property type="match status" value="1"/>
</dbReference>
<dbReference type="Gene3D" id="3.30.565.10">
    <property type="entry name" value="Histidine kinase-like ATPase, C-terminal domain"/>
    <property type="match status" value="1"/>
</dbReference>
<dbReference type="InterPro" id="IPR003661">
    <property type="entry name" value="HisK_dim/P_dom"/>
</dbReference>
<feature type="modified residue" description="4-aspartylphosphate" evidence="4">
    <location>
        <position position="646"/>
    </location>
</feature>
<dbReference type="InterPro" id="IPR001789">
    <property type="entry name" value="Sig_transdc_resp-reg_receiver"/>
</dbReference>
<dbReference type="PROSITE" id="PS50113">
    <property type="entry name" value="PAC"/>
    <property type="match status" value="1"/>
</dbReference>
<feature type="domain" description="PAS" evidence="9">
    <location>
        <begin position="169"/>
        <end position="239"/>
    </location>
</feature>
<evidence type="ECO:0000259" key="8">
    <source>
        <dbReference type="PROSITE" id="PS50110"/>
    </source>
</evidence>